<dbReference type="EMBL" id="RJVU01042909">
    <property type="protein sequence ID" value="ROL44937.1"/>
    <property type="molecule type" value="Genomic_DNA"/>
</dbReference>
<reference evidence="2 3" key="1">
    <citation type="submission" date="2018-10" db="EMBL/GenBank/DDBJ databases">
        <title>Genome assembly for a Yunnan-Guizhou Plateau 3E fish, Anabarilius grahami (Regan), and its evolutionary and genetic applications.</title>
        <authorList>
            <person name="Jiang W."/>
        </authorList>
    </citation>
    <scope>NUCLEOTIDE SEQUENCE [LARGE SCALE GENOMIC DNA]</scope>
    <source>
        <strain evidence="2">AG-KIZ</strain>
        <tissue evidence="2">Muscle</tissue>
    </source>
</reference>
<evidence type="ECO:0000256" key="1">
    <source>
        <dbReference type="SAM" id="Coils"/>
    </source>
</evidence>
<name>A0A3N0YFK1_ANAGA</name>
<keyword evidence="1" id="KW-0175">Coiled coil</keyword>
<protein>
    <submittedName>
        <fullName evidence="2">Uncharacterized protein</fullName>
    </submittedName>
</protein>
<dbReference type="Proteomes" id="UP000281406">
    <property type="component" value="Unassembled WGS sequence"/>
</dbReference>
<comment type="caution">
    <text evidence="2">The sequence shown here is derived from an EMBL/GenBank/DDBJ whole genome shotgun (WGS) entry which is preliminary data.</text>
</comment>
<evidence type="ECO:0000313" key="3">
    <source>
        <dbReference type="Proteomes" id="UP000281406"/>
    </source>
</evidence>
<feature type="coiled-coil region" evidence="1">
    <location>
        <begin position="7"/>
        <end position="41"/>
    </location>
</feature>
<accession>A0A3N0YFK1</accession>
<organism evidence="2 3">
    <name type="scientific">Anabarilius grahami</name>
    <name type="common">Kanglang fish</name>
    <name type="synonym">Barilius grahami</name>
    <dbReference type="NCBI Taxonomy" id="495550"/>
    <lineage>
        <taxon>Eukaryota</taxon>
        <taxon>Metazoa</taxon>
        <taxon>Chordata</taxon>
        <taxon>Craniata</taxon>
        <taxon>Vertebrata</taxon>
        <taxon>Euteleostomi</taxon>
        <taxon>Actinopterygii</taxon>
        <taxon>Neopterygii</taxon>
        <taxon>Teleostei</taxon>
        <taxon>Ostariophysi</taxon>
        <taxon>Cypriniformes</taxon>
        <taxon>Xenocyprididae</taxon>
        <taxon>Xenocypridinae</taxon>
        <taxon>Xenocypridinae incertae sedis</taxon>
        <taxon>Anabarilius</taxon>
    </lineage>
</organism>
<sequence>MDLMEEIRLLKEKIIQRDQKIEQLEQRIDDLEQQFRSKDLIITGLETKHRSYARAAAGVDEGEDAPNEELQTLEQQLLLFLNGKNINLEMHNISSCHTIPNKDRKRKPAIVIQLVSVKQTIDLLRQSKKLCQWEQQNKGFTCQIKNL</sequence>
<dbReference type="AlphaFoldDB" id="A0A3N0YFK1"/>
<gene>
    <name evidence="2" type="ORF">DPX16_22922</name>
</gene>
<proteinExistence type="predicted"/>
<evidence type="ECO:0000313" key="2">
    <source>
        <dbReference type="EMBL" id="ROL44937.1"/>
    </source>
</evidence>
<dbReference type="OrthoDB" id="8955578at2759"/>
<keyword evidence="3" id="KW-1185">Reference proteome</keyword>